<dbReference type="EC" id="1.1.5.3" evidence="9"/>
<keyword evidence="5" id="KW-0319">Glycerol metabolism</keyword>
<dbReference type="OrthoDB" id="9766796at2"/>
<protein>
    <recommendedName>
        <fullName evidence="9">Glycerol-3-phosphate dehydrogenase</fullName>
        <ecNumber evidence="9">1.1.5.3</ecNumber>
    </recommendedName>
</protein>
<evidence type="ECO:0000256" key="4">
    <source>
        <dbReference type="ARBA" id="ARBA00022630"/>
    </source>
</evidence>
<dbReference type="Pfam" id="PF01266">
    <property type="entry name" value="DAO"/>
    <property type="match status" value="1"/>
</dbReference>
<evidence type="ECO:0000313" key="13">
    <source>
        <dbReference type="EMBL" id="ANE45031.1"/>
    </source>
</evidence>
<feature type="transmembrane region" description="Helical" evidence="10">
    <location>
        <begin position="21"/>
        <end position="39"/>
    </location>
</feature>
<keyword evidence="10" id="KW-1133">Transmembrane helix</keyword>
<evidence type="ECO:0000256" key="5">
    <source>
        <dbReference type="ARBA" id="ARBA00022798"/>
    </source>
</evidence>
<evidence type="ECO:0000259" key="12">
    <source>
        <dbReference type="Pfam" id="PF16901"/>
    </source>
</evidence>
<evidence type="ECO:0000256" key="6">
    <source>
        <dbReference type="ARBA" id="ARBA00022827"/>
    </source>
</evidence>
<comment type="pathway">
    <text evidence="2">Polyol metabolism; glycerol degradation via glycerol kinase pathway; glycerone phosphate from sn-glycerol 3-phosphate (aerobic route): step 1/1.</text>
</comment>
<comment type="catalytic activity">
    <reaction evidence="8 9">
        <text>a quinone + sn-glycerol 3-phosphate = dihydroxyacetone phosphate + a quinol</text>
        <dbReference type="Rhea" id="RHEA:18977"/>
        <dbReference type="ChEBI" id="CHEBI:24646"/>
        <dbReference type="ChEBI" id="CHEBI:57597"/>
        <dbReference type="ChEBI" id="CHEBI:57642"/>
        <dbReference type="ChEBI" id="CHEBI:132124"/>
        <dbReference type="EC" id="1.1.5.3"/>
    </reaction>
</comment>
<dbReference type="RefSeq" id="WP_068603188.1">
    <property type="nucleotide sequence ID" value="NZ_CP011388.1"/>
</dbReference>
<evidence type="ECO:0000256" key="1">
    <source>
        <dbReference type="ARBA" id="ARBA00001974"/>
    </source>
</evidence>
<reference evidence="13 14" key="1">
    <citation type="submission" date="2015-01" db="EMBL/GenBank/DDBJ databases">
        <title>Paenibacillus swuensis/DY6/whole genome sequencing.</title>
        <authorList>
            <person name="Kim M.K."/>
            <person name="Srinivasan S."/>
            <person name="Lee J.-J."/>
        </authorList>
    </citation>
    <scope>NUCLEOTIDE SEQUENCE [LARGE SCALE GENOMIC DNA]</scope>
    <source>
        <strain evidence="13 14">DY6</strain>
    </source>
</reference>
<dbReference type="PANTHER" id="PTHR11985">
    <property type="entry name" value="GLYCEROL-3-PHOSPHATE DEHYDROGENASE"/>
    <property type="match status" value="1"/>
</dbReference>
<organism evidence="13 14">
    <name type="scientific">Paenibacillus swuensis</name>
    <dbReference type="NCBI Taxonomy" id="1178515"/>
    <lineage>
        <taxon>Bacteria</taxon>
        <taxon>Bacillati</taxon>
        <taxon>Bacillota</taxon>
        <taxon>Bacilli</taxon>
        <taxon>Bacillales</taxon>
        <taxon>Paenibacillaceae</taxon>
        <taxon>Paenibacillus</taxon>
    </lineage>
</organism>
<dbReference type="AlphaFoldDB" id="A0A172TDF6"/>
<dbReference type="UniPathway" id="UPA00618">
    <property type="reaction ID" value="UER00674"/>
</dbReference>
<evidence type="ECO:0000313" key="14">
    <source>
        <dbReference type="Proteomes" id="UP000076927"/>
    </source>
</evidence>
<keyword evidence="6" id="KW-0274">FAD</keyword>
<accession>A0A172TDF6</accession>
<comment type="similarity">
    <text evidence="3 9">Belongs to the FAD-dependent glycerol-3-phosphate dehydrogenase family.</text>
</comment>
<dbReference type="PATRIC" id="fig|1178515.4.peg.9"/>
<dbReference type="GO" id="GO:0019563">
    <property type="term" value="P:glycerol catabolic process"/>
    <property type="evidence" value="ECO:0007669"/>
    <property type="project" value="UniProtKB-UniPathway"/>
</dbReference>
<comment type="cofactor">
    <cofactor evidence="1 9">
        <name>FAD</name>
        <dbReference type="ChEBI" id="CHEBI:57692"/>
    </cofactor>
</comment>
<feature type="domain" description="FAD dependent oxidoreductase" evidence="11">
    <location>
        <begin position="24"/>
        <end position="348"/>
    </location>
</feature>
<evidence type="ECO:0000256" key="10">
    <source>
        <dbReference type="SAM" id="Phobius"/>
    </source>
</evidence>
<dbReference type="EMBL" id="CP011388">
    <property type="protein sequence ID" value="ANE45031.1"/>
    <property type="molecule type" value="Genomic_DNA"/>
</dbReference>
<dbReference type="GO" id="GO:0004368">
    <property type="term" value="F:glycerol-3-phosphate dehydrogenase (quinone) activity"/>
    <property type="evidence" value="ECO:0007669"/>
    <property type="project" value="UniProtKB-EC"/>
</dbReference>
<dbReference type="SUPFAM" id="SSF51905">
    <property type="entry name" value="FAD/NAD(P)-binding domain"/>
    <property type="match status" value="1"/>
</dbReference>
<dbReference type="Gene3D" id="3.30.9.10">
    <property type="entry name" value="D-Amino Acid Oxidase, subunit A, domain 2"/>
    <property type="match status" value="1"/>
</dbReference>
<keyword evidence="7 9" id="KW-0560">Oxidoreductase</keyword>
<dbReference type="PROSITE" id="PS00977">
    <property type="entry name" value="FAD_G3PDH_1"/>
    <property type="match status" value="1"/>
</dbReference>
<dbReference type="GO" id="GO:0046168">
    <property type="term" value="P:glycerol-3-phosphate catabolic process"/>
    <property type="evidence" value="ECO:0007669"/>
    <property type="project" value="TreeGrafter"/>
</dbReference>
<evidence type="ECO:0000256" key="8">
    <source>
        <dbReference type="ARBA" id="ARBA00049055"/>
    </source>
</evidence>
<name>A0A172TDF6_9BACL</name>
<evidence type="ECO:0000256" key="9">
    <source>
        <dbReference type="RuleBase" id="RU361217"/>
    </source>
</evidence>
<dbReference type="Proteomes" id="UP000076927">
    <property type="component" value="Chromosome"/>
</dbReference>
<dbReference type="InterPro" id="IPR038299">
    <property type="entry name" value="DAO_C_sf"/>
</dbReference>
<dbReference type="SUPFAM" id="SSF54373">
    <property type="entry name" value="FAD-linked reductases, C-terminal domain"/>
    <property type="match status" value="1"/>
</dbReference>
<dbReference type="PANTHER" id="PTHR11985:SF35">
    <property type="entry name" value="ANAEROBIC GLYCEROL-3-PHOSPHATE DEHYDROGENASE SUBUNIT A"/>
    <property type="match status" value="1"/>
</dbReference>
<gene>
    <name evidence="13" type="ORF">SY83_00045</name>
</gene>
<dbReference type="InterPro" id="IPR006076">
    <property type="entry name" value="FAD-dep_OxRdtase"/>
</dbReference>
<dbReference type="Gene3D" id="3.50.50.60">
    <property type="entry name" value="FAD/NAD(P)-binding domain"/>
    <property type="match status" value="1"/>
</dbReference>
<dbReference type="PROSITE" id="PS00978">
    <property type="entry name" value="FAD_G3PDH_2"/>
    <property type="match status" value="1"/>
</dbReference>
<dbReference type="Gene3D" id="1.10.8.870">
    <property type="entry name" value="Alpha-glycerophosphate oxidase, cap domain"/>
    <property type="match status" value="1"/>
</dbReference>
<evidence type="ECO:0000256" key="2">
    <source>
        <dbReference type="ARBA" id="ARBA00004977"/>
    </source>
</evidence>
<evidence type="ECO:0000259" key="11">
    <source>
        <dbReference type="Pfam" id="PF01266"/>
    </source>
</evidence>
<evidence type="ECO:0000256" key="7">
    <source>
        <dbReference type="ARBA" id="ARBA00023002"/>
    </source>
</evidence>
<dbReference type="InterPro" id="IPR036188">
    <property type="entry name" value="FAD/NAD-bd_sf"/>
</dbReference>
<dbReference type="STRING" id="1178515.SY83_00045"/>
<keyword evidence="14" id="KW-1185">Reference proteome</keyword>
<feature type="domain" description="Alpha-glycerophosphate oxidase C-terminal" evidence="12">
    <location>
        <begin position="406"/>
        <end position="532"/>
    </location>
</feature>
<dbReference type="KEGG" id="pswu:SY83_00045"/>
<dbReference type="InterPro" id="IPR000447">
    <property type="entry name" value="G3P_DH_FAD-dep"/>
</dbReference>
<proteinExistence type="inferred from homology"/>
<dbReference type="PRINTS" id="PR01001">
    <property type="entry name" value="FADG3PDH"/>
</dbReference>
<evidence type="ECO:0000256" key="3">
    <source>
        <dbReference type="ARBA" id="ARBA00007330"/>
    </source>
</evidence>
<keyword evidence="10" id="KW-0812">Transmembrane</keyword>
<dbReference type="InterPro" id="IPR031656">
    <property type="entry name" value="DAO_C"/>
</dbReference>
<keyword evidence="4 9" id="KW-0285">Flavoprotein</keyword>
<dbReference type="Pfam" id="PF16901">
    <property type="entry name" value="DAO_C"/>
    <property type="match status" value="1"/>
</dbReference>
<keyword evidence="10" id="KW-0472">Membrane</keyword>
<sequence length="553" mass="62202">MTQHHFSSKNRTERIKQLKQTHFDVLVIGGGITGAGIALDAQTRGMSTALIEMQDYASGTSSRSTKLVHGGLRYLKQFEVKMVAEVGKERAVVYENAPHVTTPEWMLLPFYHGGTFGAFSTSIGLRVYDYLAGVKRKERRVMFSPEETLRREPLLKKEGLKGGGYYVEYRTDDARLTMEVMKKGAETGVTALNYVRADKLLYEQGKLCGVEARDEVTGETFTIRAHRVVNATGPWVDEIREMDRSKRGKTLRLTKGVHLVFDASRFPLKQAVYFDTPDGRMVFAIPRDGKTYIGTTDTDYKADPKHPTMSEEDRAYILRAANDMFPSIRLTEADVESSWAGVRPLIYQEGKSPSEISRRDEIFRSDSGLITIAGGKLTGYRKMAETVTDLLAKELKEEGRGVYPASSTKHLPLSGGDFGGSVRYPDFLKTKTAELRRQGLNGTEAESLVRRYGTNVDSVWGMLSMKDEEYGGMPKELYAALMYSMEYEQTLTPADFFIRRTGALFFDITWVRRWQEGVISLMSRHLGWSADQETKYRAELAKEIQAAVVPSSS</sequence>
<dbReference type="GO" id="GO:0009331">
    <property type="term" value="C:glycerol-3-phosphate dehydrogenase (FAD) complex"/>
    <property type="evidence" value="ECO:0007669"/>
    <property type="project" value="UniProtKB-UniRule"/>
</dbReference>